<evidence type="ECO:0000256" key="2">
    <source>
        <dbReference type="SAM" id="Phobius"/>
    </source>
</evidence>
<keyword evidence="2" id="KW-0472">Membrane</keyword>
<keyword evidence="2" id="KW-1133">Transmembrane helix</keyword>
<name>A0A6J6T589_9ZZZZ</name>
<evidence type="ECO:0000256" key="1">
    <source>
        <dbReference type="SAM" id="MobiDB-lite"/>
    </source>
</evidence>
<gene>
    <name evidence="3" type="ORF">UFOPK2810_00384</name>
</gene>
<organism evidence="3">
    <name type="scientific">freshwater metagenome</name>
    <dbReference type="NCBI Taxonomy" id="449393"/>
    <lineage>
        <taxon>unclassified sequences</taxon>
        <taxon>metagenomes</taxon>
        <taxon>ecological metagenomes</taxon>
    </lineage>
</organism>
<evidence type="ECO:0000313" key="3">
    <source>
        <dbReference type="EMBL" id="CAB4742134.1"/>
    </source>
</evidence>
<proteinExistence type="predicted"/>
<dbReference type="AlphaFoldDB" id="A0A6J6T589"/>
<keyword evidence="2" id="KW-0812">Transmembrane</keyword>
<feature type="transmembrane region" description="Helical" evidence="2">
    <location>
        <begin position="29"/>
        <end position="49"/>
    </location>
</feature>
<protein>
    <submittedName>
        <fullName evidence="3">Unannotated protein</fullName>
    </submittedName>
</protein>
<sequence>MKEPSEAMTDSEPPETEPVRRARGGWRDFWQLHVPLVLVLALCTVITIIEAKRASEGVWRAWAYMFEWPLIGLFTIWIWHRYRTEGSVTKGLVERWRERVSRISAESESEAGAGEPMSKVAADAAGSVAGLPNRAGDAQPIEADPQLEAWNEYVEDLRRREPPGAPPS</sequence>
<dbReference type="EMBL" id="CAEZYZ010000043">
    <property type="protein sequence ID" value="CAB4742134.1"/>
    <property type="molecule type" value="Genomic_DNA"/>
</dbReference>
<accession>A0A6J6T589</accession>
<reference evidence="3" key="1">
    <citation type="submission" date="2020-05" db="EMBL/GenBank/DDBJ databases">
        <authorList>
            <person name="Chiriac C."/>
            <person name="Salcher M."/>
            <person name="Ghai R."/>
            <person name="Kavagutti S V."/>
        </authorList>
    </citation>
    <scope>NUCLEOTIDE SEQUENCE</scope>
</reference>
<feature type="transmembrane region" description="Helical" evidence="2">
    <location>
        <begin position="61"/>
        <end position="80"/>
    </location>
</feature>
<feature type="region of interest" description="Disordered" evidence="1">
    <location>
        <begin position="1"/>
        <end position="20"/>
    </location>
</feature>